<protein>
    <submittedName>
        <fullName evidence="1">Uncharacterized protein</fullName>
    </submittedName>
</protein>
<gene>
    <name evidence="1" type="ORF">HLB16_23015</name>
</gene>
<evidence type="ECO:0000313" key="2">
    <source>
        <dbReference type="Proteomes" id="UP000542973"/>
    </source>
</evidence>
<dbReference type="InterPro" id="IPR024064">
    <property type="entry name" value="FdhE-like_sf"/>
</dbReference>
<sequence>MHEDWLACPFCGDDGEKSEVEMTVFPSPNQYKVIRCQTCGASCPWMNWNMRAGQQMVATAPAPTFADWQALHDSLPQAGATEQEIAEALAVCDETGAEMLAGAIGKATAHQP</sequence>
<reference evidence="1 2" key="1">
    <citation type="submission" date="2020-05" db="EMBL/GenBank/DDBJ databases">
        <title>MicrobeNet Type strains.</title>
        <authorList>
            <person name="Nicholson A.C."/>
        </authorList>
    </citation>
    <scope>NUCLEOTIDE SEQUENCE [LARGE SCALE GENOMIC DNA]</scope>
    <source>
        <strain evidence="1 2">ATCC 700815</strain>
    </source>
</reference>
<dbReference type="EMBL" id="JABEMD010000058">
    <property type="protein sequence ID" value="NNH13728.1"/>
    <property type="molecule type" value="Genomic_DNA"/>
</dbReference>
<dbReference type="AlphaFoldDB" id="A0A849BI51"/>
<name>A0A849BI51_9BURK</name>
<proteinExistence type="predicted"/>
<comment type="caution">
    <text evidence="1">The sequence shown here is derived from an EMBL/GenBank/DDBJ whole genome shotgun (WGS) entry which is preliminary data.</text>
</comment>
<dbReference type="SUPFAM" id="SSF144020">
    <property type="entry name" value="FdhE-like"/>
    <property type="match status" value="1"/>
</dbReference>
<dbReference type="RefSeq" id="WP_053821575.1">
    <property type="nucleotide sequence ID" value="NZ_BAAAEB010000011.1"/>
</dbReference>
<evidence type="ECO:0000313" key="1">
    <source>
        <dbReference type="EMBL" id="NNH13728.1"/>
    </source>
</evidence>
<accession>A0A849BI51</accession>
<dbReference type="Proteomes" id="UP000542973">
    <property type="component" value="Unassembled WGS sequence"/>
</dbReference>
<organism evidence="1 2">
    <name type="scientific">Cupriavidus gilardii</name>
    <dbReference type="NCBI Taxonomy" id="82541"/>
    <lineage>
        <taxon>Bacteria</taxon>
        <taxon>Pseudomonadati</taxon>
        <taxon>Pseudomonadota</taxon>
        <taxon>Betaproteobacteria</taxon>
        <taxon>Burkholderiales</taxon>
        <taxon>Burkholderiaceae</taxon>
        <taxon>Cupriavidus</taxon>
    </lineage>
</organism>